<dbReference type="EMBL" id="CALZ01000058">
    <property type="protein sequence ID" value="CCK83224.1"/>
    <property type="molecule type" value="Genomic_DNA"/>
</dbReference>
<dbReference type="InterPro" id="IPR036188">
    <property type="entry name" value="FAD/NAD-bd_sf"/>
</dbReference>
<evidence type="ECO:0000256" key="10">
    <source>
        <dbReference type="SAM" id="MobiDB-lite"/>
    </source>
</evidence>
<reference evidence="12 13" key="1">
    <citation type="submission" date="2012-08" db="EMBL/GenBank/DDBJ databases">
        <title>Draft Genome Sequences of Lactobacillus equicursoris CIP 110162T, isolated from thoroughbred racehorse feces and Lactobacillus sp. CRBIP 24.137 isolated from urine of human.</title>
        <authorList>
            <person name="Cousin S."/>
            <person name="Loux V."/>
            <person name="Ma L."/>
            <person name="Creno S."/>
            <person name="Clermont D."/>
            <person name="Bizet C."/>
            <person name="Bouchier C."/>
        </authorList>
    </citation>
    <scope>NUCLEOTIDE SEQUENCE [LARGE SCALE GENOMIC DNA]</scope>
    <source>
        <strain evidence="12 13">66c</strain>
    </source>
</reference>
<dbReference type="RefSeq" id="WP_009557744.1">
    <property type="nucleotide sequence ID" value="NZ_CALZ01000058.1"/>
</dbReference>
<evidence type="ECO:0000313" key="12">
    <source>
        <dbReference type="EMBL" id="CCK83224.1"/>
    </source>
</evidence>
<evidence type="ECO:0000256" key="9">
    <source>
        <dbReference type="ARBA" id="ARBA00049922"/>
    </source>
</evidence>
<dbReference type="EC" id="1.3.99.33" evidence="4"/>
<dbReference type="PANTHER" id="PTHR43400">
    <property type="entry name" value="FUMARATE REDUCTASE"/>
    <property type="match status" value="1"/>
</dbReference>
<dbReference type="InterPro" id="IPR050315">
    <property type="entry name" value="FAD-oxidoreductase_2"/>
</dbReference>
<dbReference type="Gene3D" id="3.50.50.60">
    <property type="entry name" value="FAD/NAD(P)-binding domain"/>
    <property type="match status" value="1"/>
</dbReference>
<dbReference type="InterPro" id="IPR027477">
    <property type="entry name" value="Succ_DH/fumarate_Rdtase_cat_sf"/>
</dbReference>
<dbReference type="SUPFAM" id="SSF56425">
    <property type="entry name" value="Succinate dehydrogenase/fumarate reductase flavoprotein, catalytic domain"/>
    <property type="match status" value="1"/>
</dbReference>
<evidence type="ECO:0000256" key="1">
    <source>
        <dbReference type="ARBA" id="ARBA00001917"/>
    </source>
</evidence>
<dbReference type="InterPro" id="IPR007329">
    <property type="entry name" value="FMN-bd"/>
</dbReference>
<feature type="domain" description="FMN-binding" evidence="11">
    <location>
        <begin position="12"/>
        <end position="86"/>
    </location>
</feature>
<evidence type="ECO:0000256" key="6">
    <source>
        <dbReference type="ARBA" id="ARBA00022630"/>
    </source>
</evidence>
<dbReference type="Gene3D" id="3.90.700.10">
    <property type="entry name" value="Succinate dehydrogenase/fumarate reductase flavoprotein, catalytic domain"/>
    <property type="match status" value="1"/>
</dbReference>
<dbReference type="GO" id="GO:0016020">
    <property type="term" value="C:membrane"/>
    <property type="evidence" value="ECO:0007669"/>
    <property type="project" value="InterPro"/>
</dbReference>
<accession>K0NNG4</accession>
<feature type="region of interest" description="Disordered" evidence="10">
    <location>
        <begin position="590"/>
        <end position="611"/>
    </location>
</feature>
<keyword evidence="8 12" id="KW-0560">Oxidoreductase</keyword>
<evidence type="ECO:0000256" key="4">
    <source>
        <dbReference type="ARBA" id="ARBA00013137"/>
    </source>
</evidence>
<sequence length="611" mass="66110">MSKETIKAQAQGRNGEIDFDIEVVDQQLADLKVTKSSETKAVFDQAFGKLRDNVLAAQSFDVDAISGASIMTKAILESGKKALAENGVRPVARKVDTTHKNVTLNVDVAVIGSGMAGLLAASRALSMGKKVVVLEKNGYVGGASILNGSNVTATGSRLAKKLFGPLADQDSPERLFNDITKECRGTNYPELSHLLANNIGKAIDFITDFADLTYQKAETQTIEHSVNRQVEMPSQSSYEVVTKVAKAFEAKGGILLTDARVEALKKNDKGVLTSLVAEGKHQTTTVNFKSLVMAAGGWGAKDYKEGKTDIPYYGPMTSTGDYFTFAKNMNLASRNLDWYKVYPHGLEVEPGIAKLTTYSTKEASDMGAIFVNRAGKRVVNESLPYTHFRDAIAAEPDKTCFVLMDQRIWDRFYELMLKYGFNEEEVQGFFANDGKKSPILVKGDLAAVAQKAGVEYGSLKETFEKYQEYAKNGADPEFGRDAKFLHPYEGDTFYLIEQKLRFCTTLGGYEATPEMQLLDADFKPVENFYAAGEIVGGANGKDSMPSMMNSWSYASGFVAGTAAADNCNNREVDVVTSASVAPAAPKVEAVTGASHHAAPAPKPDATSGASH</sequence>
<comment type="cofactor">
    <cofactor evidence="2">
        <name>FAD</name>
        <dbReference type="ChEBI" id="CHEBI:57692"/>
    </cofactor>
</comment>
<protein>
    <recommendedName>
        <fullName evidence="5">Urocanate reductase</fullName>
        <ecNumber evidence="4">1.3.99.33</ecNumber>
    </recommendedName>
</protein>
<dbReference type="SUPFAM" id="SSF51905">
    <property type="entry name" value="FAD/NAD(P)-binding domain"/>
    <property type="match status" value="1"/>
</dbReference>
<dbReference type="OrthoDB" id="9806724at2"/>
<dbReference type="Gene3D" id="3.90.1010.20">
    <property type="match status" value="1"/>
</dbReference>
<keyword evidence="7" id="KW-0274">FAD</keyword>
<keyword evidence="6" id="KW-0285">Flavoprotein</keyword>
<evidence type="ECO:0000256" key="7">
    <source>
        <dbReference type="ARBA" id="ARBA00022827"/>
    </source>
</evidence>
<dbReference type="Proteomes" id="UP000009325">
    <property type="component" value="Unassembled WGS sequence"/>
</dbReference>
<evidence type="ECO:0000256" key="8">
    <source>
        <dbReference type="ARBA" id="ARBA00023002"/>
    </source>
</evidence>
<dbReference type="SMART" id="SM00900">
    <property type="entry name" value="FMN_bind"/>
    <property type="match status" value="1"/>
</dbReference>
<comment type="similarity">
    <text evidence="3">Belongs to the FAD-dependent oxidoreductase 2 family. FRD/SDH subfamily.</text>
</comment>
<dbReference type="GO" id="GO:0033765">
    <property type="term" value="F:steroid dehydrogenase activity, acting on the CH-CH group of donors"/>
    <property type="evidence" value="ECO:0007669"/>
    <property type="project" value="UniProtKB-ARBA"/>
</dbReference>
<evidence type="ECO:0000256" key="3">
    <source>
        <dbReference type="ARBA" id="ARBA00008040"/>
    </source>
</evidence>
<organism evidence="12 13">
    <name type="scientific">Lactobacillus equicursoris 66c</name>
    <dbReference type="NCBI Taxonomy" id="872326"/>
    <lineage>
        <taxon>Bacteria</taxon>
        <taxon>Bacillati</taxon>
        <taxon>Bacillota</taxon>
        <taxon>Bacilli</taxon>
        <taxon>Lactobacillales</taxon>
        <taxon>Lactobacillaceae</taxon>
        <taxon>Lactobacillus</taxon>
    </lineage>
</organism>
<evidence type="ECO:0000256" key="5">
    <source>
        <dbReference type="ARBA" id="ARBA00015872"/>
    </source>
</evidence>
<dbReference type="GO" id="GO:0010181">
    <property type="term" value="F:FMN binding"/>
    <property type="evidence" value="ECO:0007669"/>
    <property type="project" value="InterPro"/>
</dbReference>
<comment type="cofactor">
    <cofactor evidence="1">
        <name>FMN</name>
        <dbReference type="ChEBI" id="CHEBI:58210"/>
    </cofactor>
</comment>
<proteinExistence type="inferred from homology"/>
<dbReference type="PANTHER" id="PTHR43400:SF7">
    <property type="entry name" value="FAD-DEPENDENT OXIDOREDUCTASE 2 FAD BINDING DOMAIN-CONTAINING PROTEIN"/>
    <property type="match status" value="1"/>
</dbReference>
<evidence type="ECO:0000256" key="2">
    <source>
        <dbReference type="ARBA" id="ARBA00001974"/>
    </source>
</evidence>
<dbReference type="AlphaFoldDB" id="K0NNG4"/>
<dbReference type="Pfam" id="PF04205">
    <property type="entry name" value="FMN_bind"/>
    <property type="match status" value="1"/>
</dbReference>
<dbReference type="InterPro" id="IPR003953">
    <property type="entry name" value="FAD-dep_OxRdtase_2_FAD-bd"/>
</dbReference>
<gene>
    <name evidence="12" type="ORF">BN146_02950</name>
</gene>
<comment type="catalytic activity">
    <reaction evidence="9">
        <text>dihydrourocanate + A = urocanate + AH2</text>
        <dbReference type="Rhea" id="RHEA:36059"/>
        <dbReference type="ChEBI" id="CHEBI:13193"/>
        <dbReference type="ChEBI" id="CHEBI:17499"/>
        <dbReference type="ChEBI" id="CHEBI:27247"/>
        <dbReference type="ChEBI" id="CHEBI:72991"/>
        <dbReference type="EC" id="1.3.99.33"/>
    </reaction>
</comment>
<dbReference type="Pfam" id="PF00890">
    <property type="entry name" value="FAD_binding_2"/>
    <property type="match status" value="1"/>
</dbReference>
<evidence type="ECO:0000259" key="11">
    <source>
        <dbReference type="SMART" id="SM00900"/>
    </source>
</evidence>
<evidence type="ECO:0000313" key="13">
    <source>
        <dbReference type="Proteomes" id="UP000009325"/>
    </source>
</evidence>
<comment type="caution">
    <text evidence="12">The sequence shown here is derived from an EMBL/GenBank/DDBJ whole genome shotgun (WGS) entry which is preliminary data.</text>
</comment>
<name>K0NNG4_9LACO</name>